<dbReference type="SMART" id="SM00271">
    <property type="entry name" value="DnaJ"/>
    <property type="match status" value="1"/>
</dbReference>
<feature type="region of interest" description="Disordered" evidence="2">
    <location>
        <begin position="134"/>
        <end position="212"/>
    </location>
</feature>
<feature type="compositionally biased region" description="Low complexity" evidence="2">
    <location>
        <begin position="147"/>
        <end position="182"/>
    </location>
</feature>
<name>A0A836H7Z0_9TRYP</name>
<dbReference type="KEGG" id="loi:92357999"/>
<dbReference type="EMBL" id="JAFHLR010000030">
    <property type="protein sequence ID" value="KAG5472706.1"/>
    <property type="molecule type" value="Genomic_DNA"/>
</dbReference>
<organism evidence="4 5">
    <name type="scientific">Leishmania orientalis</name>
    <dbReference type="NCBI Taxonomy" id="2249476"/>
    <lineage>
        <taxon>Eukaryota</taxon>
        <taxon>Discoba</taxon>
        <taxon>Euglenozoa</taxon>
        <taxon>Kinetoplastea</taxon>
        <taxon>Metakinetoplastina</taxon>
        <taxon>Trypanosomatida</taxon>
        <taxon>Trypanosomatidae</taxon>
        <taxon>Leishmaniinae</taxon>
        <taxon>Leishmania</taxon>
    </lineage>
</organism>
<dbReference type="RefSeq" id="XP_067061102.1">
    <property type="nucleotide sequence ID" value="XM_067204065.1"/>
</dbReference>
<dbReference type="SMR" id="A0A836H7Z0"/>
<evidence type="ECO:0000313" key="4">
    <source>
        <dbReference type="EMBL" id="KAG5472706.1"/>
    </source>
</evidence>
<dbReference type="AlphaFoldDB" id="A0A836H7Z0"/>
<keyword evidence="5" id="KW-1185">Reference proteome</keyword>
<dbReference type="Proteomes" id="UP000674143">
    <property type="component" value="Unassembled WGS sequence"/>
</dbReference>
<dbReference type="PANTHER" id="PTHR44145:SF3">
    <property type="entry name" value="DNAJ HOMOLOG SUBFAMILY A MEMBER 3, MITOCHONDRIAL"/>
    <property type="match status" value="1"/>
</dbReference>
<feature type="region of interest" description="Disordered" evidence="2">
    <location>
        <begin position="242"/>
        <end position="286"/>
    </location>
</feature>
<gene>
    <name evidence="4" type="ORF">LSCM4_02028</name>
</gene>
<dbReference type="Pfam" id="PF00226">
    <property type="entry name" value="DnaJ"/>
    <property type="match status" value="1"/>
</dbReference>
<dbReference type="InterPro" id="IPR001623">
    <property type="entry name" value="DnaJ_domain"/>
</dbReference>
<evidence type="ECO:0000256" key="2">
    <source>
        <dbReference type="SAM" id="MobiDB-lite"/>
    </source>
</evidence>
<evidence type="ECO:0000259" key="3">
    <source>
        <dbReference type="PROSITE" id="PS50076"/>
    </source>
</evidence>
<keyword evidence="1" id="KW-0143">Chaperone</keyword>
<dbReference type="GeneID" id="92357999"/>
<dbReference type="PROSITE" id="PS50076">
    <property type="entry name" value="DNAJ_2"/>
    <property type="match status" value="1"/>
</dbReference>
<protein>
    <recommendedName>
        <fullName evidence="3">J domain-containing protein</fullName>
    </recommendedName>
</protein>
<dbReference type="SUPFAM" id="SSF46565">
    <property type="entry name" value="Chaperone J-domain"/>
    <property type="match status" value="1"/>
</dbReference>
<feature type="domain" description="J" evidence="3">
    <location>
        <begin position="70"/>
        <end position="137"/>
    </location>
</feature>
<comment type="caution">
    <text evidence="4">The sequence shown here is derived from an EMBL/GenBank/DDBJ whole genome shotgun (WGS) entry which is preliminary data.</text>
</comment>
<reference evidence="5" key="2">
    <citation type="journal article" date="2021" name="Sci. Data">
        <title>Chromosome-scale genome sequencing, assembly and annotation of six genomes from subfamily Leishmaniinae.</title>
        <authorList>
            <person name="Almutairi H."/>
            <person name="Urbaniak M.D."/>
            <person name="Bates M.D."/>
            <person name="Jariyapan N."/>
            <person name="Kwakye-Nuako G."/>
            <person name="Thomaz Soccol V."/>
            <person name="Al-Salem W.S."/>
            <person name="Dillon R.J."/>
            <person name="Bates P.A."/>
            <person name="Gatherer D."/>
        </authorList>
    </citation>
    <scope>NUCLEOTIDE SEQUENCE [LARGE SCALE GENOMIC DNA]</scope>
</reference>
<dbReference type="InterPro" id="IPR036869">
    <property type="entry name" value="J_dom_sf"/>
</dbReference>
<reference evidence="5" key="1">
    <citation type="journal article" date="2021" name="Microbiol. Resour. Announc.">
        <title>LGAAP: Leishmaniinae Genome Assembly and Annotation Pipeline.</title>
        <authorList>
            <person name="Almutairi H."/>
            <person name="Urbaniak M.D."/>
            <person name="Bates M.D."/>
            <person name="Jariyapan N."/>
            <person name="Kwakye-Nuako G."/>
            <person name="Thomaz-Soccol V."/>
            <person name="Al-Salem W.S."/>
            <person name="Dillon R.J."/>
            <person name="Bates P.A."/>
            <person name="Gatherer D."/>
        </authorList>
    </citation>
    <scope>NUCLEOTIDE SEQUENCE [LARGE SCALE GENOMIC DNA]</scope>
</reference>
<evidence type="ECO:0000256" key="1">
    <source>
        <dbReference type="ARBA" id="ARBA00023186"/>
    </source>
</evidence>
<dbReference type="Gene3D" id="1.10.287.110">
    <property type="entry name" value="DnaJ domain"/>
    <property type="match status" value="1"/>
</dbReference>
<accession>A0A836H7Z0</accession>
<sequence length="432" mass="47008">MHCVRLLPVGRHFAAPRPTPAVPTYAITLGSAYLSLISDGGATLQVSRRYASASAHGAWSSAAARTSKLNYYRNLGVDTDATPQEVKAAYRQLALKYHPDVAEEADRAHAEMLFRRVSEAYEVLSDPVRRRAHDAELGIKTRRKQQPSATAAAEAGAPPAASARAGTRAGSPAGGAQSSSTSEGRRTHQTSTASSASSGVYQQKQHRRYRKPFVRGDANRVFADAFDGKTLDEILFDVQRRRRQEKAVRAVSKQRREMTGNSEDAASNATTKSSLPPPTEEEDGALDRHSRLRHVMETAAELFAQRAQRQYGHGILRHIRATARPLPEGPAAPPDAYMPFRPFVGMPAPPGVQTLPEPQLGKVLSPQEATVESSSASGPRSAAWDGIPKQFHTHTYADGTPQSRSASLAKAARYINGMPHNMGQLYSYHRPY</sequence>
<dbReference type="PRINTS" id="PR00625">
    <property type="entry name" value="JDOMAIN"/>
</dbReference>
<dbReference type="InterPro" id="IPR051938">
    <property type="entry name" value="Apopto_cytoskel_mod"/>
</dbReference>
<dbReference type="CDD" id="cd06257">
    <property type="entry name" value="DnaJ"/>
    <property type="match status" value="1"/>
</dbReference>
<proteinExistence type="predicted"/>
<dbReference type="PANTHER" id="PTHR44145">
    <property type="entry name" value="DNAJ HOMOLOG SUBFAMILY A MEMBER 3, MITOCHONDRIAL"/>
    <property type="match status" value="1"/>
</dbReference>
<evidence type="ECO:0000313" key="5">
    <source>
        <dbReference type="Proteomes" id="UP000674143"/>
    </source>
</evidence>
<feature type="compositionally biased region" description="Polar residues" evidence="2">
    <location>
        <begin position="259"/>
        <end position="274"/>
    </location>
</feature>